<keyword evidence="9 12" id="KW-0460">Magnesium</keyword>
<dbReference type="GO" id="GO:0019143">
    <property type="term" value="F:3-deoxy-manno-octulosonate-8-phosphatase activity"/>
    <property type="evidence" value="ECO:0007669"/>
    <property type="project" value="UniProtKB-EC"/>
</dbReference>
<dbReference type="InterPro" id="IPR010023">
    <property type="entry name" value="KdsC_fam"/>
</dbReference>
<evidence type="ECO:0000256" key="12">
    <source>
        <dbReference type="PIRNR" id="PIRNR006118"/>
    </source>
</evidence>
<dbReference type="PANTHER" id="PTHR21485">
    <property type="entry name" value="HAD SUPERFAMILY MEMBERS CMAS AND KDSC"/>
    <property type="match status" value="1"/>
</dbReference>
<dbReference type="Gene3D" id="3.40.50.1000">
    <property type="entry name" value="HAD superfamily/HAD-like"/>
    <property type="match status" value="1"/>
</dbReference>
<dbReference type="InterPro" id="IPR036412">
    <property type="entry name" value="HAD-like_sf"/>
</dbReference>
<dbReference type="SFLD" id="SFLDG01136">
    <property type="entry name" value="C1.6:_Phosphoserine_Phosphatas"/>
    <property type="match status" value="1"/>
</dbReference>
<dbReference type="SFLD" id="SFLDG01138">
    <property type="entry name" value="C1.6.2:_Deoxy-d-mannose-octulo"/>
    <property type="match status" value="1"/>
</dbReference>
<keyword evidence="14" id="KW-1185">Reference proteome</keyword>
<dbReference type="CDD" id="cd01630">
    <property type="entry name" value="HAD_KDO-like"/>
    <property type="match status" value="1"/>
</dbReference>
<dbReference type="EMBL" id="JBHRSW010000008">
    <property type="protein sequence ID" value="MFC3121314.1"/>
    <property type="molecule type" value="Genomic_DNA"/>
</dbReference>
<dbReference type="Pfam" id="PF08282">
    <property type="entry name" value="Hydrolase_3"/>
    <property type="match status" value="1"/>
</dbReference>
<comment type="cofactor">
    <cofactor evidence="2 12">
        <name>Mg(2+)</name>
        <dbReference type="ChEBI" id="CHEBI:18420"/>
    </cofactor>
</comment>
<comment type="function">
    <text evidence="12">Catalyzes the hydrolysis of 3-deoxy-D-manno-octulosonate 8-phosphate (KDO 8-P) to 3-deoxy-D-manno-octulosonate (KDO) and inorganic phosphate.</text>
</comment>
<dbReference type="PANTHER" id="PTHR21485:SF6">
    <property type="entry name" value="N-ACYLNEURAMINATE CYTIDYLYLTRANSFERASE-RELATED"/>
    <property type="match status" value="1"/>
</dbReference>
<evidence type="ECO:0000256" key="2">
    <source>
        <dbReference type="ARBA" id="ARBA00001946"/>
    </source>
</evidence>
<keyword evidence="7 12" id="KW-0479">Metal-binding</keyword>
<evidence type="ECO:0000256" key="4">
    <source>
        <dbReference type="ARBA" id="ARBA00011881"/>
    </source>
</evidence>
<accession>A0ABV7FPM2</accession>
<dbReference type="SUPFAM" id="SSF56784">
    <property type="entry name" value="HAD-like"/>
    <property type="match status" value="1"/>
</dbReference>
<dbReference type="NCBIfam" id="TIGR01662">
    <property type="entry name" value="HAD-SF-IIIA"/>
    <property type="match status" value="1"/>
</dbReference>
<keyword evidence="8 12" id="KW-0378">Hydrolase</keyword>
<dbReference type="InterPro" id="IPR050793">
    <property type="entry name" value="CMP-NeuNAc_synthase"/>
</dbReference>
<proteinExistence type="inferred from homology"/>
<evidence type="ECO:0000256" key="6">
    <source>
        <dbReference type="ARBA" id="ARBA00020092"/>
    </source>
</evidence>
<comment type="catalytic activity">
    <reaction evidence="1 12">
        <text>3-deoxy-alpha-D-manno-2-octulosonate-8-phosphate + H2O = 3-deoxy-alpha-D-manno-oct-2-ulosonate + phosphate</text>
        <dbReference type="Rhea" id="RHEA:11500"/>
        <dbReference type="ChEBI" id="CHEBI:15377"/>
        <dbReference type="ChEBI" id="CHEBI:43474"/>
        <dbReference type="ChEBI" id="CHEBI:85985"/>
        <dbReference type="ChEBI" id="CHEBI:85986"/>
        <dbReference type="EC" id="3.1.3.45"/>
    </reaction>
</comment>
<evidence type="ECO:0000256" key="3">
    <source>
        <dbReference type="ARBA" id="ARBA00005893"/>
    </source>
</evidence>
<evidence type="ECO:0000256" key="9">
    <source>
        <dbReference type="ARBA" id="ARBA00022842"/>
    </source>
</evidence>
<name>A0ABV7FPM2_9ALTE</name>
<dbReference type="NCBIfam" id="NF007019">
    <property type="entry name" value="PRK09484.1"/>
    <property type="match status" value="1"/>
</dbReference>
<comment type="similarity">
    <text evidence="3 12">Belongs to the KdsC family.</text>
</comment>
<evidence type="ECO:0000256" key="7">
    <source>
        <dbReference type="ARBA" id="ARBA00022723"/>
    </source>
</evidence>
<protein>
    <recommendedName>
        <fullName evidence="6 12">3-deoxy-D-manno-octulosonate 8-phosphate phosphatase KdsC</fullName>
        <ecNumber evidence="5 12">3.1.3.45</ecNumber>
    </recommendedName>
    <alternativeName>
        <fullName evidence="11 12">KDO 8-P phosphatase</fullName>
    </alternativeName>
</protein>
<dbReference type="RefSeq" id="WP_376919451.1">
    <property type="nucleotide sequence ID" value="NZ_JBHRSW010000008.1"/>
</dbReference>
<evidence type="ECO:0000313" key="13">
    <source>
        <dbReference type="EMBL" id="MFC3121314.1"/>
    </source>
</evidence>
<comment type="subunit">
    <text evidence="4 12">Homotetramer.</text>
</comment>
<dbReference type="EC" id="3.1.3.45" evidence="5 12"/>
<dbReference type="PIRSF" id="PIRSF006118">
    <property type="entry name" value="KDO8-P_Ptase"/>
    <property type="match status" value="1"/>
</dbReference>
<evidence type="ECO:0000256" key="10">
    <source>
        <dbReference type="ARBA" id="ARBA00022985"/>
    </source>
</evidence>
<dbReference type="Proteomes" id="UP001595478">
    <property type="component" value="Unassembled WGS sequence"/>
</dbReference>
<sequence>MNTVDTLYGKVPSHILTACKDLKLLVLDVDGVLSDGYVFMGNSGEELKAFNTKDGYGIKAVISEGVKVAVITGRQSNIVEQRMRSLNVNYIVQGQENKSQAIRAIMTELNCTKSSVASIGDDMPDIGLFDNSGIKVAVNDAHPYILGQADFVTSLAGGRGAVREFCDLILMARGALYKQHSASV</sequence>
<evidence type="ECO:0000256" key="5">
    <source>
        <dbReference type="ARBA" id="ARBA00013066"/>
    </source>
</evidence>
<evidence type="ECO:0000256" key="8">
    <source>
        <dbReference type="ARBA" id="ARBA00022801"/>
    </source>
</evidence>
<dbReference type="InterPro" id="IPR006549">
    <property type="entry name" value="HAD-SF_hydro_IIIA"/>
</dbReference>
<evidence type="ECO:0000256" key="1">
    <source>
        <dbReference type="ARBA" id="ARBA00000898"/>
    </source>
</evidence>
<reference evidence="14" key="1">
    <citation type="journal article" date="2019" name="Int. J. Syst. Evol. Microbiol.">
        <title>The Global Catalogue of Microorganisms (GCM) 10K type strain sequencing project: providing services to taxonomists for standard genome sequencing and annotation.</title>
        <authorList>
            <consortium name="The Broad Institute Genomics Platform"/>
            <consortium name="The Broad Institute Genome Sequencing Center for Infectious Disease"/>
            <person name="Wu L."/>
            <person name="Ma J."/>
        </authorList>
    </citation>
    <scope>NUCLEOTIDE SEQUENCE [LARGE SCALE GENOMIC DNA]</scope>
    <source>
        <strain evidence="14">KCTC 52473</strain>
    </source>
</reference>
<keyword evidence="10 12" id="KW-0448">Lipopolysaccharide biosynthesis</keyword>
<organism evidence="13 14">
    <name type="scientific">Agaribacter flavus</name>
    <dbReference type="NCBI Taxonomy" id="1902781"/>
    <lineage>
        <taxon>Bacteria</taxon>
        <taxon>Pseudomonadati</taxon>
        <taxon>Pseudomonadota</taxon>
        <taxon>Gammaproteobacteria</taxon>
        <taxon>Alteromonadales</taxon>
        <taxon>Alteromonadaceae</taxon>
        <taxon>Agaribacter</taxon>
    </lineage>
</organism>
<gene>
    <name evidence="13" type="primary">kdsC</name>
    <name evidence="13" type="ORF">ACFOHL_06750</name>
</gene>
<comment type="caution">
    <text evidence="13">The sequence shown here is derived from an EMBL/GenBank/DDBJ whole genome shotgun (WGS) entry which is preliminary data.</text>
</comment>
<dbReference type="NCBIfam" id="TIGR01670">
    <property type="entry name" value="KdsC-phosphatas"/>
    <property type="match status" value="1"/>
</dbReference>
<evidence type="ECO:0000256" key="11">
    <source>
        <dbReference type="ARBA" id="ARBA00031051"/>
    </source>
</evidence>
<dbReference type="InterPro" id="IPR023214">
    <property type="entry name" value="HAD_sf"/>
</dbReference>
<evidence type="ECO:0000313" key="14">
    <source>
        <dbReference type="Proteomes" id="UP001595478"/>
    </source>
</evidence>
<dbReference type="SFLD" id="SFLDS00003">
    <property type="entry name" value="Haloacid_Dehalogenase"/>
    <property type="match status" value="1"/>
</dbReference>